<dbReference type="EMBL" id="JAAAID010002302">
    <property type="protein sequence ID" value="KAG0007547.1"/>
    <property type="molecule type" value="Genomic_DNA"/>
</dbReference>
<protein>
    <recommendedName>
        <fullName evidence="4">Integral membrane protein</fullName>
    </recommendedName>
</protein>
<dbReference type="AlphaFoldDB" id="A0A9P6MMI7"/>
<dbReference type="Gene3D" id="3.40.50.300">
    <property type="entry name" value="P-loop containing nucleotide triphosphate hydrolases"/>
    <property type="match status" value="1"/>
</dbReference>
<dbReference type="GO" id="GO:0005886">
    <property type="term" value="C:plasma membrane"/>
    <property type="evidence" value="ECO:0007669"/>
    <property type="project" value="TreeGrafter"/>
</dbReference>
<dbReference type="Proteomes" id="UP000703661">
    <property type="component" value="Unassembled WGS sequence"/>
</dbReference>
<feature type="transmembrane region" description="Helical" evidence="1">
    <location>
        <begin position="70"/>
        <end position="89"/>
    </location>
</feature>
<name>A0A9P6MMI7_9FUNG</name>
<keyword evidence="1" id="KW-0472">Membrane</keyword>
<dbReference type="Pfam" id="PF04657">
    <property type="entry name" value="DMT_YdcZ"/>
    <property type="match status" value="1"/>
</dbReference>
<keyword evidence="3" id="KW-1185">Reference proteome</keyword>
<gene>
    <name evidence="2" type="ORF">BGZ80_004545</name>
</gene>
<dbReference type="PANTHER" id="PTHR34821:SF2">
    <property type="entry name" value="INNER MEMBRANE PROTEIN YDCZ"/>
    <property type="match status" value="1"/>
</dbReference>
<keyword evidence="1" id="KW-1133">Transmembrane helix</keyword>
<evidence type="ECO:0000313" key="3">
    <source>
        <dbReference type="Proteomes" id="UP000703661"/>
    </source>
</evidence>
<dbReference type="InterPro" id="IPR006750">
    <property type="entry name" value="YdcZ"/>
</dbReference>
<sequence length="435" mass="47919">MQRESASQAAELSDVKVVSRQSSVRSIKQKRMSILDSVIVCSILCVIGGVSTASQGAINSNLGKYTGQGLSSTIVFCVGAITSCIYFLIEVKGRPPANLALMITKAPWWSWTGGILGACFVIVTILSIPKLGAGTTTAIIISAKLVFSCIIDQFGLFGIPHRKYTIWRALATVGLVGEDVILNPNLLVIVQGLGEVPPGQWARKLFTNGKRGQWGLATQFPFIERALHLGWAVVLCDPNHDENKPRNQKTRARHVRRVWEDIVQRSDARCVMYVCFSAGTTAVLDLYRTSKREFVKKVKGIAFLDGEDGRDMGRWMQNHSWSFCQDKPKWKPARNETFIPRLDLAIKDISFIVKPKESVGIVGRRGAGRSSLTLFRIIEAADGYWVRASNPTYAQDRPLDDPMALYSDTHGNALNGGLIEIDSVDIPTLGLKGLR</sequence>
<evidence type="ECO:0000256" key="1">
    <source>
        <dbReference type="SAM" id="Phobius"/>
    </source>
</evidence>
<accession>A0A9P6MMI7</accession>
<organism evidence="2 3">
    <name type="scientific">Entomortierella chlamydospora</name>
    <dbReference type="NCBI Taxonomy" id="101097"/>
    <lineage>
        <taxon>Eukaryota</taxon>
        <taxon>Fungi</taxon>
        <taxon>Fungi incertae sedis</taxon>
        <taxon>Mucoromycota</taxon>
        <taxon>Mortierellomycotina</taxon>
        <taxon>Mortierellomycetes</taxon>
        <taxon>Mortierellales</taxon>
        <taxon>Mortierellaceae</taxon>
        <taxon>Entomortierella</taxon>
    </lineage>
</organism>
<dbReference type="PANTHER" id="PTHR34821">
    <property type="entry name" value="INNER MEMBRANE PROTEIN YDCZ"/>
    <property type="match status" value="1"/>
</dbReference>
<comment type="caution">
    <text evidence="2">The sequence shown here is derived from an EMBL/GenBank/DDBJ whole genome shotgun (WGS) entry which is preliminary data.</text>
</comment>
<dbReference type="InterPro" id="IPR027417">
    <property type="entry name" value="P-loop_NTPase"/>
</dbReference>
<reference evidence="2" key="1">
    <citation type="journal article" date="2020" name="Fungal Divers.">
        <title>Resolving the Mortierellaceae phylogeny through synthesis of multi-gene phylogenetics and phylogenomics.</title>
        <authorList>
            <person name="Vandepol N."/>
            <person name="Liber J."/>
            <person name="Desiro A."/>
            <person name="Na H."/>
            <person name="Kennedy M."/>
            <person name="Barry K."/>
            <person name="Grigoriev I.V."/>
            <person name="Miller A.N."/>
            <person name="O'Donnell K."/>
            <person name="Stajich J.E."/>
            <person name="Bonito G."/>
        </authorList>
    </citation>
    <scope>NUCLEOTIDE SEQUENCE</scope>
    <source>
        <strain evidence="2">NRRL 2769</strain>
    </source>
</reference>
<proteinExistence type="predicted"/>
<feature type="transmembrane region" description="Helical" evidence="1">
    <location>
        <begin position="109"/>
        <end position="128"/>
    </location>
</feature>
<feature type="transmembrane region" description="Helical" evidence="1">
    <location>
        <begin position="134"/>
        <end position="159"/>
    </location>
</feature>
<evidence type="ECO:0008006" key="4">
    <source>
        <dbReference type="Google" id="ProtNLM"/>
    </source>
</evidence>
<evidence type="ECO:0000313" key="2">
    <source>
        <dbReference type="EMBL" id="KAG0007547.1"/>
    </source>
</evidence>
<feature type="transmembrane region" description="Helical" evidence="1">
    <location>
        <begin position="34"/>
        <end position="58"/>
    </location>
</feature>
<keyword evidence="1" id="KW-0812">Transmembrane</keyword>
<dbReference type="SUPFAM" id="SSF52540">
    <property type="entry name" value="P-loop containing nucleoside triphosphate hydrolases"/>
    <property type="match status" value="1"/>
</dbReference>